<organism evidence="2">
    <name type="scientific">Cyanothece sp. (strain PCC 7425 / ATCC 29141)</name>
    <dbReference type="NCBI Taxonomy" id="395961"/>
    <lineage>
        <taxon>Bacteria</taxon>
        <taxon>Bacillati</taxon>
        <taxon>Cyanobacteriota</taxon>
        <taxon>Cyanophyceae</taxon>
        <taxon>Gomontiellales</taxon>
        <taxon>Cyanothecaceae</taxon>
        <taxon>Cyanothece</taxon>
    </lineage>
</organism>
<dbReference type="InterPro" id="IPR002937">
    <property type="entry name" value="Amino_oxidase"/>
</dbReference>
<dbReference type="InterPro" id="IPR050281">
    <property type="entry name" value="Flavin_monoamine_oxidase"/>
</dbReference>
<dbReference type="Gene3D" id="1.10.405.20">
    <property type="match status" value="1"/>
</dbReference>
<name>B8HL00_CYAP4</name>
<gene>
    <name evidence="2" type="ordered locus">Cyan7425_2889</name>
</gene>
<proteinExistence type="predicted"/>
<dbReference type="AlphaFoldDB" id="B8HL00"/>
<dbReference type="Gene3D" id="3.50.50.60">
    <property type="entry name" value="FAD/NAD(P)-binding domain"/>
    <property type="match status" value="1"/>
</dbReference>
<dbReference type="PANTHER" id="PTHR10742:SF410">
    <property type="entry name" value="LYSINE-SPECIFIC HISTONE DEMETHYLASE 2"/>
    <property type="match status" value="1"/>
</dbReference>
<dbReference type="PANTHER" id="PTHR10742">
    <property type="entry name" value="FLAVIN MONOAMINE OXIDASE"/>
    <property type="match status" value="1"/>
</dbReference>
<dbReference type="STRING" id="395961.Cyan7425_2889"/>
<dbReference type="GO" id="GO:0016491">
    <property type="term" value="F:oxidoreductase activity"/>
    <property type="evidence" value="ECO:0007669"/>
    <property type="project" value="InterPro"/>
</dbReference>
<dbReference type="Gene3D" id="3.30.70.1990">
    <property type="match status" value="1"/>
</dbReference>
<evidence type="ECO:0000259" key="1">
    <source>
        <dbReference type="Pfam" id="PF01593"/>
    </source>
</evidence>
<sequence>MLKGKPHFDKHHRIAVIGAGPAGIHMASLLKKNGYCNVTVLEKSARIGGKSYTQFVNGVPYELGTCFMHNGYRRIKDLLRSYGLRREITPGSPAIYLEENLDSLKSISLSEYLANVLRQNWKDKHPKWHWAPKGIIKLELLKAIWNYCRLYRKLFGTTKLSYAIPLHMTSQLREQIDMTFLEFLKLNQLEALIGLLQILQTAQGYGRIETIPAYYGLCWMTPEFLSGIVRQIVGFPQVIRMVPDGFETLWRTIALKDELSVELKTKIHSIKRQIGNKILIDLTNSAGIRKIEAYDFLILTINLRQALQMLENATEIEKRLFSALKSFTLTCTLYESEPIPGYSNAGFDLARAYFPDALASDRDNEWYADRNDRSVFAKFYNLEQHFDRQVRLAFQFSEQELLDQDLEENGFAQDIKARDQLKASWVKAGLKDPVMISQFSWPYFTHFPGWAIREGYTNELFESQGHGQTWYAGASACFESVNHVVNYNHALMDTYL</sequence>
<dbReference type="InterPro" id="IPR036188">
    <property type="entry name" value="FAD/NAD-bd_sf"/>
</dbReference>
<dbReference type="Pfam" id="PF01593">
    <property type="entry name" value="Amino_oxidase"/>
    <property type="match status" value="1"/>
</dbReference>
<evidence type="ECO:0000313" key="2">
    <source>
        <dbReference type="EMBL" id="ACL45232.1"/>
    </source>
</evidence>
<dbReference type="KEGG" id="cyn:Cyan7425_2889"/>
<accession>B8HL00</accession>
<feature type="domain" description="Amine oxidase" evidence="1">
    <location>
        <begin position="22"/>
        <end position="307"/>
    </location>
</feature>
<dbReference type="SUPFAM" id="SSF51905">
    <property type="entry name" value="FAD/NAD(P)-binding domain"/>
    <property type="match status" value="1"/>
</dbReference>
<protein>
    <submittedName>
        <fullName evidence="2">Protoporphyrinogen oxidase-like protein</fullName>
    </submittedName>
</protein>
<dbReference type="HOGENOM" id="CLU_577777_0_0_3"/>
<dbReference type="eggNOG" id="COG1232">
    <property type="taxonomic scope" value="Bacteria"/>
</dbReference>
<dbReference type="EMBL" id="CP001344">
    <property type="protein sequence ID" value="ACL45232.1"/>
    <property type="molecule type" value="Genomic_DNA"/>
</dbReference>
<dbReference type="PRINTS" id="PR00419">
    <property type="entry name" value="ADXRDTASE"/>
</dbReference>
<reference evidence="2" key="1">
    <citation type="submission" date="2009-01" db="EMBL/GenBank/DDBJ databases">
        <title>Complete sequence of chromosome Cyanothece sp. PCC 7425.</title>
        <authorList>
            <consortium name="US DOE Joint Genome Institute"/>
            <person name="Lucas S."/>
            <person name="Copeland A."/>
            <person name="Lapidus A."/>
            <person name="Glavina del Rio T."/>
            <person name="Dalin E."/>
            <person name="Tice H."/>
            <person name="Bruce D."/>
            <person name="Goodwin L."/>
            <person name="Pitluck S."/>
            <person name="Sims D."/>
            <person name="Meineke L."/>
            <person name="Brettin T."/>
            <person name="Detter J.C."/>
            <person name="Han C."/>
            <person name="Larimer F."/>
            <person name="Land M."/>
            <person name="Hauser L."/>
            <person name="Kyrpides N."/>
            <person name="Ovchinnikova G."/>
            <person name="Liberton M."/>
            <person name="Stoeckel J."/>
            <person name="Banerjee A."/>
            <person name="Singh A."/>
            <person name="Page L."/>
            <person name="Sato H."/>
            <person name="Zhao L."/>
            <person name="Sherman L."/>
            <person name="Pakrasi H."/>
            <person name="Richardson P."/>
        </authorList>
    </citation>
    <scope>NUCLEOTIDE SEQUENCE</scope>
    <source>
        <strain evidence="2">PCC 7425</strain>
    </source>
</reference>